<proteinExistence type="inferred from homology"/>
<keyword evidence="4" id="KW-0804">Transcription</keyword>
<protein>
    <submittedName>
        <fullName evidence="6">LysR family glycine cleavage system transcriptional activator</fullName>
    </submittedName>
</protein>
<dbReference type="Pfam" id="PF00126">
    <property type="entry name" value="HTH_1"/>
    <property type="match status" value="1"/>
</dbReference>
<comment type="similarity">
    <text evidence="1">Belongs to the LysR transcriptional regulatory family.</text>
</comment>
<dbReference type="OrthoDB" id="9813056at2"/>
<gene>
    <name evidence="6" type="ORF">DFR46_0237</name>
</gene>
<comment type="caution">
    <text evidence="6">The sequence shown here is derived from an EMBL/GenBank/DDBJ whole genome shotgun (WGS) entry which is preliminary data.</text>
</comment>
<evidence type="ECO:0000256" key="3">
    <source>
        <dbReference type="ARBA" id="ARBA00023125"/>
    </source>
</evidence>
<dbReference type="GO" id="GO:0003700">
    <property type="term" value="F:DNA-binding transcription factor activity"/>
    <property type="evidence" value="ECO:0007669"/>
    <property type="project" value="InterPro"/>
</dbReference>
<dbReference type="InterPro" id="IPR000847">
    <property type="entry name" value="LysR_HTH_N"/>
</dbReference>
<evidence type="ECO:0000313" key="6">
    <source>
        <dbReference type="EMBL" id="RED15250.1"/>
    </source>
</evidence>
<dbReference type="InterPro" id="IPR005119">
    <property type="entry name" value="LysR_subst-bd"/>
</dbReference>
<evidence type="ECO:0000256" key="1">
    <source>
        <dbReference type="ARBA" id="ARBA00009437"/>
    </source>
</evidence>
<dbReference type="InterPro" id="IPR058163">
    <property type="entry name" value="LysR-type_TF_proteobact-type"/>
</dbReference>
<dbReference type="SUPFAM" id="SSF53850">
    <property type="entry name" value="Periplasmic binding protein-like II"/>
    <property type="match status" value="1"/>
</dbReference>
<evidence type="ECO:0000313" key="7">
    <source>
        <dbReference type="Proteomes" id="UP000256310"/>
    </source>
</evidence>
<dbReference type="PANTHER" id="PTHR30537:SF74">
    <property type="entry name" value="HTH-TYPE TRANSCRIPTIONAL REGULATOR TRPI"/>
    <property type="match status" value="1"/>
</dbReference>
<dbReference type="SUPFAM" id="SSF46785">
    <property type="entry name" value="Winged helix' DNA-binding domain"/>
    <property type="match status" value="1"/>
</dbReference>
<dbReference type="GO" id="GO:0006351">
    <property type="term" value="P:DNA-templated transcription"/>
    <property type="evidence" value="ECO:0007669"/>
    <property type="project" value="TreeGrafter"/>
</dbReference>
<dbReference type="PRINTS" id="PR00039">
    <property type="entry name" value="HTHLYSR"/>
</dbReference>
<dbReference type="EMBL" id="QRDP01000004">
    <property type="protein sequence ID" value="RED15250.1"/>
    <property type="molecule type" value="Genomic_DNA"/>
</dbReference>
<dbReference type="InterPro" id="IPR036390">
    <property type="entry name" value="WH_DNA-bd_sf"/>
</dbReference>
<keyword evidence="7" id="KW-1185">Reference proteome</keyword>
<dbReference type="RefSeq" id="WP_116234794.1">
    <property type="nucleotide sequence ID" value="NZ_QRDP01000004.1"/>
</dbReference>
<accession>A0A3D9FBR7</accession>
<organism evidence="6 7">
    <name type="scientific">Parasphingopyxis lamellibrachiae</name>
    <dbReference type="NCBI Taxonomy" id="680125"/>
    <lineage>
        <taxon>Bacteria</taxon>
        <taxon>Pseudomonadati</taxon>
        <taxon>Pseudomonadota</taxon>
        <taxon>Alphaproteobacteria</taxon>
        <taxon>Sphingomonadales</taxon>
        <taxon>Sphingomonadaceae</taxon>
        <taxon>Parasphingopyxis</taxon>
    </lineage>
</organism>
<evidence type="ECO:0000259" key="5">
    <source>
        <dbReference type="PROSITE" id="PS50931"/>
    </source>
</evidence>
<keyword evidence="2" id="KW-0805">Transcription regulation</keyword>
<dbReference type="PROSITE" id="PS50931">
    <property type="entry name" value="HTH_LYSR"/>
    <property type="match status" value="1"/>
</dbReference>
<feature type="domain" description="HTH lysR-type" evidence="5">
    <location>
        <begin position="5"/>
        <end position="62"/>
    </location>
</feature>
<dbReference type="GO" id="GO:0043565">
    <property type="term" value="F:sequence-specific DNA binding"/>
    <property type="evidence" value="ECO:0007669"/>
    <property type="project" value="TreeGrafter"/>
</dbReference>
<dbReference type="FunFam" id="1.10.10.10:FF:000038">
    <property type="entry name" value="Glycine cleavage system transcriptional activator"/>
    <property type="match status" value="1"/>
</dbReference>
<evidence type="ECO:0000256" key="2">
    <source>
        <dbReference type="ARBA" id="ARBA00023015"/>
    </source>
</evidence>
<reference evidence="6 7" key="1">
    <citation type="submission" date="2018-07" db="EMBL/GenBank/DDBJ databases">
        <title>Genomic Encyclopedia of Type Strains, Phase IV (KMG-IV): sequencing the most valuable type-strain genomes for metagenomic binning, comparative biology and taxonomic classification.</title>
        <authorList>
            <person name="Goeker M."/>
        </authorList>
    </citation>
    <scope>NUCLEOTIDE SEQUENCE [LARGE SCALE GENOMIC DNA]</scope>
    <source>
        <strain evidence="6 7">DSM 26725</strain>
    </source>
</reference>
<dbReference type="Proteomes" id="UP000256310">
    <property type="component" value="Unassembled WGS sequence"/>
</dbReference>
<name>A0A3D9FBR7_9SPHN</name>
<keyword evidence="3" id="KW-0238">DNA-binding</keyword>
<dbReference type="Gene3D" id="3.40.190.10">
    <property type="entry name" value="Periplasmic binding protein-like II"/>
    <property type="match status" value="2"/>
</dbReference>
<dbReference type="Pfam" id="PF03466">
    <property type="entry name" value="LysR_substrate"/>
    <property type="match status" value="1"/>
</dbReference>
<sequence>MYNVPGLQALRTFDAAARRMSFKEAARELSVTPTAVSHQVARLEDQLDTKLFERRVRQVSLTEDGARLADATESAFAILQRSVEAIDRRRSRKIVVVGATNAFASKWLIPRASRFADAAPGWSMSILASEKLADVDAGEVDIAIRYGGDAVKRGQTATPLVSDKYIPVCTPSYWQQLQAGGAPMRLIHAEWYRKDRPAPSWDALSPALESAANGLQDLILSDELSAISAALAGQGIALASALLVAQDIELGLLVRPFDGEIAGADYSLITLAGAGLAAETFKSWIVGEMALYTESPARSR</sequence>
<dbReference type="InterPro" id="IPR036388">
    <property type="entry name" value="WH-like_DNA-bd_sf"/>
</dbReference>
<dbReference type="Gene3D" id="1.10.10.10">
    <property type="entry name" value="Winged helix-like DNA-binding domain superfamily/Winged helix DNA-binding domain"/>
    <property type="match status" value="1"/>
</dbReference>
<dbReference type="AlphaFoldDB" id="A0A3D9FBR7"/>
<evidence type="ECO:0000256" key="4">
    <source>
        <dbReference type="ARBA" id="ARBA00023163"/>
    </source>
</evidence>
<dbReference type="PANTHER" id="PTHR30537">
    <property type="entry name" value="HTH-TYPE TRANSCRIPTIONAL REGULATOR"/>
    <property type="match status" value="1"/>
</dbReference>